<dbReference type="PANTHER" id="PTHR46148">
    <property type="entry name" value="CHROMO DOMAIN-CONTAINING PROTEIN"/>
    <property type="match status" value="1"/>
</dbReference>
<keyword evidence="2" id="KW-0695">RNA-directed DNA polymerase</keyword>
<gene>
    <name evidence="2" type="ORF">Tci_248851</name>
</gene>
<name>A0A699H216_TANCI</name>
<proteinExistence type="predicted"/>
<feature type="domain" description="Integrase catalytic" evidence="1">
    <location>
        <begin position="105"/>
        <end position="296"/>
    </location>
</feature>
<comment type="caution">
    <text evidence="2">The sequence shown here is derived from an EMBL/GenBank/DDBJ whole genome shotgun (WGS) entry which is preliminary data.</text>
</comment>
<dbReference type="PROSITE" id="PS50994">
    <property type="entry name" value="INTEGRASE"/>
    <property type="match status" value="1"/>
</dbReference>
<reference evidence="2" key="1">
    <citation type="journal article" date="2019" name="Sci. Rep.">
        <title>Draft genome of Tanacetum cinerariifolium, the natural source of mosquito coil.</title>
        <authorList>
            <person name="Yamashiro T."/>
            <person name="Shiraishi A."/>
            <person name="Satake H."/>
            <person name="Nakayama K."/>
        </authorList>
    </citation>
    <scope>NUCLEOTIDE SEQUENCE</scope>
</reference>
<dbReference type="AlphaFoldDB" id="A0A699H216"/>
<evidence type="ECO:0000259" key="1">
    <source>
        <dbReference type="PROSITE" id="PS50994"/>
    </source>
</evidence>
<dbReference type="SUPFAM" id="SSF53098">
    <property type="entry name" value="Ribonuclease H-like"/>
    <property type="match status" value="1"/>
</dbReference>
<sequence length="462" mass="53114">MGYLVRAYYRISPTRYYKDDSCWSADLKSKTTEDIISNRSFMKVLVLNHYVLVKKVFYQDHRIMVYVKSTRHRRYVTASGSRKADKSDSRRMLCFQRLSSNVYKKHRNPKTCGRPLNRDGTLIDVRTALDDRLKGIRIKYLPQSIWRKNDKDRAAAMIQAIDKQLKTPESKGSTHGYPLVSVEVLRNDKRSKSENIGIVSTKMELILEHTQQGISHEVSSMPKALGTRLDMTTAYHLQIDGQSERIIQTLEDILRACVVDFKGSLDVRLSLVEFLYNNSYHSSVRCAPFEAFATYKSYADKRRKPLEFSVGDYVLLKVSPWKGVVRFGKKGKLAPRFVEPLRLLKRSYAGIVSFACVIEILVAKDLLEDLFQIVVLFALAWMDFHKLILMGDLWCIELPVGEEDFLTLEVPAVKNSSYRGPNRISNSCCDGDVVVLKEKHFEVWARGQSCHSLMPFVIREEA</sequence>
<dbReference type="GO" id="GO:0003676">
    <property type="term" value="F:nucleic acid binding"/>
    <property type="evidence" value="ECO:0007669"/>
    <property type="project" value="InterPro"/>
</dbReference>
<dbReference type="InterPro" id="IPR001584">
    <property type="entry name" value="Integrase_cat-core"/>
</dbReference>
<dbReference type="EMBL" id="BKCJ010073066">
    <property type="protein sequence ID" value="GEW76875.1"/>
    <property type="molecule type" value="Genomic_DNA"/>
</dbReference>
<protein>
    <submittedName>
        <fullName evidence="2">Putative reverse transcriptase domain-containing protein</fullName>
    </submittedName>
</protein>
<dbReference type="PANTHER" id="PTHR46148:SF57">
    <property type="entry name" value="OS12G0499874 PROTEIN"/>
    <property type="match status" value="1"/>
</dbReference>
<evidence type="ECO:0000313" key="2">
    <source>
        <dbReference type="EMBL" id="GEW76875.1"/>
    </source>
</evidence>
<keyword evidence="2" id="KW-0548">Nucleotidyltransferase</keyword>
<dbReference type="Gene3D" id="3.30.420.10">
    <property type="entry name" value="Ribonuclease H-like superfamily/Ribonuclease H"/>
    <property type="match status" value="1"/>
</dbReference>
<dbReference type="GO" id="GO:0003964">
    <property type="term" value="F:RNA-directed DNA polymerase activity"/>
    <property type="evidence" value="ECO:0007669"/>
    <property type="project" value="UniProtKB-KW"/>
</dbReference>
<accession>A0A699H216</accession>
<keyword evidence="2" id="KW-0808">Transferase</keyword>
<dbReference type="InterPro" id="IPR012337">
    <property type="entry name" value="RNaseH-like_sf"/>
</dbReference>
<organism evidence="2">
    <name type="scientific">Tanacetum cinerariifolium</name>
    <name type="common">Dalmatian daisy</name>
    <name type="synonym">Chrysanthemum cinerariifolium</name>
    <dbReference type="NCBI Taxonomy" id="118510"/>
    <lineage>
        <taxon>Eukaryota</taxon>
        <taxon>Viridiplantae</taxon>
        <taxon>Streptophyta</taxon>
        <taxon>Embryophyta</taxon>
        <taxon>Tracheophyta</taxon>
        <taxon>Spermatophyta</taxon>
        <taxon>Magnoliopsida</taxon>
        <taxon>eudicotyledons</taxon>
        <taxon>Gunneridae</taxon>
        <taxon>Pentapetalae</taxon>
        <taxon>asterids</taxon>
        <taxon>campanulids</taxon>
        <taxon>Asterales</taxon>
        <taxon>Asteraceae</taxon>
        <taxon>Asteroideae</taxon>
        <taxon>Anthemideae</taxon>
        <taxon>Anthemidinae</taxon>
        <taxon>Tanacetum</taxon>
    </lineage>
</organism>
<dbReference type="InterPro" id="IPR036397">
    <property type="entry name" value="RNaseH_sf"/>
</dbReference>
<dbReference type="GO" id="GO:0015074">
    <property type="term" value="P:DNA integration"/>
    <property type="evidence" value="ECO:0007669"/>
    <property type="project" value="InterPro"/>
</dbReference>